<dbReference type="OrthoDB" id="9785031at2"/>
<comment type="similarity">
    <text evidence="2">Belongs to the CDP-alcohol phosphatidyltransferase class-I family.</text>
</comment>
<dbReference type="GO" id="GO:0016780">
    <property type="term" value="F:phosphotransferase activity, for other substituted phosphate groups"/>
    <property type="evidence" value="ECO:0007669"/>
    <property type="project" value="InterPro"/>
</dbReference>
<accession>A0A1V9FZU0</accession>
<dbReference type="InterPro" id="IPR043130">
    <property type="entry name" value="CDP-OH_PTrfase_TM_dom"/>
</dbReference>
<feature type="transmembrane region" description="Helical" evidence="3">
    <location>
        <begin position="7"/>
        <end position="28"/>
    </location>
</feature>
<organism evidence="4 5">
    <name type="scientific">Niastella vici</name>
    <dbReference type="NCBI Taxonomy" id="1703345"/>
    <lineage>
        <taxon>Bacteria</taxon>
        <taxon>Pseudomonadati</taxon>
        <taxon>Bacteroidota</taxon>
        <taxon>Chitinophagia</taxon>
        <taxon>Chitinophagales</taxon>
        <taxon>Chitinophagaceae</taxon>
        <taxon>Niastella</taxon>
    </lineage>
</organism>
<keyword evidence="1 2" id="KW-0808">Transferase</keyword>
<evidence type="ECO:0000256" key="3">
    <source>
        <dbReference type="SAM" id="Phobius"/>
    </source>
</evidence>
<keyword evidence="3" id="KW-0472">Membrane</keyword>
<reference evidence="4 5" key="1">
    <citation type="submission" date="2016-03" db="EMBL/GenBank/DDBJ databases">
        <title>Niastella vici sp. nov., isolated from farmland soil.</title>
        <authorList>
            <person name="Chen L."/>
            <person name="Wang D."/>
            <person name="Yang S."/>
            <person name="Wang G."/>
        </authorList>
    </citation>
    <scope>NUCLEOTIDE SEQUENCE [LARGE SCALE GENOMIC DNA]</scope>
    <source>
        <strain evidence="4 5">DJ57</strain>
    </source>
</reference>
<dbReference type="STRING" id="1703345.A3860_23130"/>
<evidence type="ECO:0000313" key="4">
    <source>
        <dbReference type="EMBL" id="OQP63834.1"/>
    </source>
</evidence>
<dbReference type="Gene3D" id="1.20.120.1760">
    <property type="match status" value="1"/>
</dbReference>
<protein>
    <submittedName>
        <fullName evidence="4">CDP-alcohol phosphatidyltransferase</fullName>
    </submittedName>
</protein>
<proteinExistence type="inferred from homology"/>
<feature type="transmembrane region" description="Helical" evidence="3">
    <location>
        <begin position="125"/>
        <end position="143"/>
    </location>
</feature>
<dbReference type="InterPro" id="IPR048254">
    <property type="entry name" value="CDP_ALCOHOL_P_TRANSF_CS"/>
</dbReference>
<comment type="caution">
    <text evidence="4">The sequence shown here is derived from an EMBL/GenBank/DDBJ whole genome shotgun (WGS) entry which is preliminary data.</text>
</comment>
<dbReference type="Proteomes" id="UP000192796">
    <property type="component" value="Unassembled WGS sequence"/>
</dbReference>
<dbReference type="Pfam" id="PF01066">
    <property type="entry name" value="CDP-OH_P_transf"/>
    <property type="match status" value="1"/>
</dbReference>
<keyword evidence="5" id="KW-1185">Reference proteome</keyword>
<name>A0A1V9FZU0_9BACT</name>
<evidence type="ECO:0000256" key="1">
    <source>
        <dbReference type="ARBA" id="ARBA00022679"/>
    </source>
</evidence>
<evidence type="ECO:0000256" key="2">
    <source>
        <dbReference type="RuleBase" id="RU003750"/>
    </source>
</evidence>
<dbReference type="PROSITE" id="PS00379">
    <property type="entry name" value="CDP_ALCOHOL_P_TRANSF"/>
    <property type="match status" value="1"/>
</dbReference>
<dbReference type="InterPro" id="IPR000462">
    <property type="entry name" value="CDP-OH_P_trans"/>
</dbReference>
<feature type="transmembrane region" description="Helical" evidence="3">
    <location>
        <begin position="96"/>
        <end position="113"/>
    </location>
</feature>
<dbReference type="RefSeq" id="WP_081147498.1">
    <property type="nucleotide sequence ID" value="NZ_LVYD01000044.1"/>
</dbReference>
<sequence>MNKFRYYFVNGITLYRMMVAPLLVFLIFSRQLDLFKWLFGFSFFTDVLDGWLARKYKVASKLGARLDSIADDLTIVAGITGVIVLKPDFFKQEMALIVFLLILFLIQTILAFIRYGKISSFHTYAAKLSALFQGFFLILLFFLHEPVYILFYTAVFVTTVDLIEEIILVLLLPEWETNVKSLYWVMKRKKNAGTTVDYKQQSQ</sequence>
<dbReference type="GO" id="GO:0016020">
    <property type="term" value="C:membrane"/>
    <property type="evidence" value="ECO:0007669"/>
    <property type="project" value="InterPro"/>
</dbReference>
<dbReference type="GO" id="GO:0008654">
    <property type="term" value="P:phospholipid biosynthetic process"/>
    <property type="evidence" value="ECO:0007669"/>
    <property type="project" value="InterPro"/>
</dbReference>
<gene>
    <name evidence="4" type="ORF">A3860_23130</name>
</gene>
<keyword evidence="3" id="KW-1133">Transmembrane helix</keyword>
<dbReference type="EMBL" id="LVYD01000044">
    <property type="protein sequence ID" value="OQP63834.1"/>
    <property type="molecule type" value="Genomic_DNA"/>
</dbReference>
<dbReference type="AlphaFoldDB" id="A0A1V9FZU0"/>
<evidence type="ECO:0000313" key="5">
    <source>
        <dbReference type="Proteomes" id="UP000192796"/>
    </source>
</evidence>
<keyword evidence="3" id="KW-0812">Transmembrane</keyword>